<dbReference type="InterPro" id="IPR014710">
    <property type="entry name" value="RmlC-like_jellyroll"/>
</dbReference>
<dbReference type="Proteomes" id="UP000095706">
    <property type="component" value="Unassembled WGS sequence"/>
</dbReference>
<dbReference type="InterPro" id="IPR037923">
    <property type="entry name" value="HTH-like"/>
</dbReference>
<dbReference type="GO" id="GO:0043565">
    <property type="term" value="F:sequence-specific DNA binding"/>
    <property type="evidence" value="ECO:0007669"/>
    <property type="project" value="InterPro"/>
</dbReference>
<dbReference type="Pfam" id="PF07883">
    <property type="entry name" value="Cupin_2"/>
    <property type="match status" value="1"/>
</dbReference>
<dbReference type="EMBL" id="CYYV01000004">
    <property type="protein sequence ID" value="CUN90050.1"/>
    <property type="molecule type" value="Genomic_DNA"/>
</dbReference>
<dbReference type="SUPFAM" id="SSF51215">
    <property type="entry name" value="Regulatory protein AraC"/>
    <property type="match status" value="1"/>
</dbReference>
<dbReference type="Pfam" id="PF12833">
    <property type="entry name" value="HTH_18"/>
    <property type="match status" value="1"/>
</dbReference>
<dbReference type="InterPro" id="IPR013096">
    <property type="entry name" value="Cupin_2"/>
</dbReference>
<reference evidence="5 6" key="1">
    <citation type="submission" date="2015-09" db="EMBL/GenBank/DDBJ databases">
        <authorList>
            <consortium name="Pathogen Informatics"/>
        </authorList>
    </citation>
    <scope>NUCLEOTIDE SEQUENCE [LARGE SCALE GENOMIC DNA]</scope>
    <source>
        <strain evidence="5 6">2789STDY5608849</strain>
    </source>
</reference>
<dbReference type="Gene3D" id="1.10.10.60">
    <property type="entry name" value="Homeodomain-like"/>
    <property type="match status" value="2"/>
</dbReference>
<sequence>MKEKLQTKFATRQYMISDTFELYYYSTIDVPGVKEHTHTHYEFYLFLEGAISLEIDGVLYTPTPSDLLLIPPGVPHHLVMHDLSVPYRRFVFWVSAAFAEQLRARSADYVYLMEYAAENQKYLFPLDSVEFNTIQYRTIRLIEEMRSDHFGKETQIFLYVSDLLMQINRTVYEQHHPLTRKAQLSLYEQLCFYIDEHLSENLSLERLAAELFVSKYHIAHVFKDEIGMSIHQYISKKRLARCREALLGDVPVTKVYLLFGFHDYSSFYRAFKKEYGISPKDFKELHTVTSD</sequence>
<gene>
    <name evidence="5" type="primary">rob</name>
    <name evidence="5" type="ORF">ERS852406_00871</name>
</gene>
<dbReference type="SUPFAM" id="SSF46689">
    <property type="entry name" value="Homeodomain-like"/>
    <property type="match status" value="2"/>
</dbReference>
<organism evidence="5 6">
    <name type="scientific">Fusicatenibacter saccharivorans</name>
    <dbReference type="NCBI Taxonomy" id="1150298"/>
    <lineage>
        <taxon>Bacteria</taxon>
        <taxon>Bacillati</taxon>
        <taxon>Bacillota</taxon>
        <taxon>Clostridia</taxon>
        <taxon>Lachnospirales</taxon>
        <taxon>Lachnospiraceae</taxon>
        <taxon>Fusicatenibacter</taxon>
    </lineage>
</organism>
<dbReference type="InterPro" id="IPR018060">
    <property type="entry name" value="HTH_AraC"/>
</dbReference>
<dbReference type="PROSITE" id="PS01124">
    <property type="entry name" value="HTH_ARAC_FAMILY_2"/>
    <property type="match status" value="1"/>
</dbReference>
<evidence type="ECO:0000313" key="5">
    <source>
        <dbReference type="EMBL" id="CUN90050.1"/>
    </source>
</evidence>
<dbReference type="PANTHER" id="PTHR43280">
    <property type="entry name" value="ARAC-FAMILY TRANSCRIPTIONAL REGULATOR"/>
    <property type="match status" value="1"/>
</dbReference>
<accession>A0A174AR92</accession>
<evidence type="ECO:0000259" key="4">
    <source>
        <dbReference type="PROSITE" id="PS01124"/>
    </source>
</evidence>
<keyword evidence="2" id="KW-0238">DNA-binding</keyword>
<keyword evidence="1" id="KW-0805">Transcription regulation</keyword>
<dbReference type="PANTHER" id="PTHR43280:SF2">
    <property type="entry name" value="HTH-TYPE TRANSCRIPTIONAL REGULATOR EXSA"/>
    <property type="match status" value="1"/>
</dbReference>
<evidence type="ECO:0000256" key="2">
    <source>
        <dbReference type="ARBA" id="ARBA00023125"/>
    </source>
</evidence>
<dbReference type="InterPro" id="IPR009057">
    <property type="entry name" value="Homeodomain-like_sf"/>
</dbReference>
<dbReference type="AlphaFoldDB" id="A0A174AR92"/>
<dbReference type="RefSeq" id="WP_055226629.1">
    <property type="nucleotide sequence ID" value="NZ_CYYV01000004.1"/>
</dbReference>
<dbReference type="Gene3D" id="2.60.120.10">
    <property type="entry name" value="Jelly Rolls"/>
    <property type="match status" value="1"/>
</dbReference>
<evidence type="ECO:0000256" key="3">
    <source>
        <dbReference type="ARBA" id="ARBA00023163"/>
    </source>
</evidence>
<dbReference type="GO" id="GO:0003700">
    <property type="term" value="F:DNA-binding transcription factor activity"/>
    <property type="evidence" value="ECO:0007669"/>
    <property type="project" value="InterPro"/>
</dbReference>
<name>A0A174AR92_9FIRM</name>
<feature type="domain" description="HTH araC/xylS-type" evidence="4">
    <location>
        <begin position="188"/>
        <end position="285"/>
    </location>
</feature>
<evidence type="ECO:0000256" key="1">
    <source>
        <dbReference type="ARBA" id="ARBA00023015"/>
    </source>
</evidence>
<dbReference type="SMART" id="SM00342">
    <property type="entry name" value="HTH_ARAC"/>
    <property type="match status" value="1"/>
</dbReference>
<keyword evidence="3" id="KW-0804">Transcription</keyword>
<proteinExistence type="predicted"/>
<protein>
    <submittedName>
        <fullName evidence="5">Right origin-binding protein</fullName>
    </submittedName>
</protein>
<evidence type="ECO:0000313" key="6">
    <source>
        <dbReference type="Proteomes" id="UP000095706"/>
    </source>
</evidence>